<dbReference type="GO" id="GO:0030246">
    <property type="term" value="F:carbohydrate binding"/>
    <property type="evidence" value="ECO:0007669"/>
    <property type="project" value="InterPro"/>
</dbReference>
<dbReference type="SUPFAM" id="SSF74650">
    <property type="entry name" value="Galactose mutarotase-like"/>
    <property type="match status" value="1"/>
</dbReference>
<protein>
    <submittedName>
        <fullName evidence="1">Uncharacterized protein</fullName>
    </submittedName>
</protein>
<organism evidence="1 2">
    <name type="scientific">Adineta steineri</name>
    <dbReference type="NCBI Taxonomy" id="433720"/>
    <lineage>
        <taxon>Eukaryota</taxon>
        <taxon>Metazoa</taxon>
        <taxon>Spiralia</taxon>
        <taxon>Gnathifera</taxon>
        <taxon>Rotifera</taxon>
        <taxon>Eurotatoria</taxon>
        <taxon>Bdelloidea</taxon>
        <taxon>Adinetida</taxon>
        <taxon>Adinetidae</taxon>
        <taxon>Adineta</taxon>
    </lineage>
</organism>
<sequence length="65" mass="7416">THGIINGIVELTLAGNMPVNDMQRLEWTTIDKESSKMDKPKMMSVNDLNIVLNPMQIRTFRVTVE</sequence>
<dbReference type="GO" id="GO:0003824">
    <property type="term" value="F:catalytic activity"/>
    <property type="evidence" value="ECO:0007669"/>
    <property type="project" value="InterPro"/>
</dbReference>
<feature type="non-terminal residue" evidence="1">
    <location>
        <position position="65"/>
    </location>
</feature>
<evidence type="ECO:0000313" key="1">
    <source>
        <dbReference type="EMBL" id="CAF4276414.1"/>
    </source>
</evidence>
<name>A0A820GD55_9BILA</name>
<dbReference type="Gene3D" id="2.60.40.1360">
    <property type="match status" value="1"/>
</dbReference>
<accession>A0A820GD55</accession>
<gene>
    <name evidence="1" type="ORF">OXD698_LOCUS44806</name>
</gene>
<dbReference type="EMBL" id="CAJOAZ010014131">
    <property type="protein sequence ID" value="CAF4276414.1"/>
    <property type="molecule type" value="Genomic_DNA"/>
</dbReference>
<proteinExistence type="predicted"/>
<dbReference type="GO" id="GO:0005975">
    <property type="term" value="P:carbohydrate metabolic process"/>
    <property type="evidence" value="ECO:0007669"/>
    <property type="project" value="InterPro"/>
</dbReference>
<dbReference type="AlphaFoldDB" id="A0A820GD55"/>
<evidence type="ECO:0000313" key="2">
    <source>
        <dbReference type="Proteomes" id="UP000663844"/>
    </source>
</evidence>
<dbReference type="Proteomes" id="UP000663844">
    <property type="component" value="Unassembled WGS sequence"/>
</dbReference>
<comment type="caution">
    <text evidence="1">The sequence shown here is derived from an EMBL/GenBank/DDBJ whole genome shotgun (WGS) entry which is preliminary data.</text>
</comment>
<dbReference type="InterPro" id="IPR011013">
    <property type="entry name" value="Gal_mutarotase_sf_dom"/>
</dbReference>
<reference evidence="1" key="1">
    <citation type="submission" date="2021-02" db="EMBL/GenBank/DDBJ databases">
        <authorList>
            <person name="Nowell W R."/>
        </authorList>
    </citation>
    <scope>NUCLEOTIDE SEQUENCE</scope>
</reference>